<feature type="domain" description="Transcriptional regulator AbiEi antitoxin N-terminal" evidence="1">
    <location>
        <begin position="7"/>
        <end position="97"/>
    </location>
</feature>
<organism evidence="2 3">
    <name type="scientific">Dasania phycosphaerae</name>
    <dbReference type="NCBI Taxonomy" id="2950436"/>
    <lineage>
        <taxon>Bacteria</taxon>
        <taxon>Pseudomonadati</taxon>
        <taxon>Pseudomonadota</taxon>
        <taxon>Gammaproteobacteria</taxon>
        <taxon>Cellvibrionales</taxon>
        <taxon>Spongiibacteraceae</taxon>
        <taxon>Dasania</taxon>
    </lineage>
</organism>
<accession>A0A9J6RHU2</accession>
<dbReference type="Pfam" id="PF17194">
    <property type="entry name" value="AbiEi_3_N"/>
    <property type="match status" value="1"/>
</dbReference>
<dbReference type="RefSeq" id="WP_258330171.1">
    <property type="nucleotide sequence ID" value="NZ_JAPTGG010000001.1"/>
</dbReference>
<dbReference type="Proteomes" id="UP001069090">
    <property type="component" value="Unassembled WGS sequence"/>
</dbReference>
<dbReference type="EMBL" id="JAPTGG010000001">
    <property type="protein sequence ID" value="MCZ0864027.1"/>
    <property type="molecule type" value="Genomic_DNA"/>
</dbReference>
<evidence type="ECO:0000259" key="1">
    <source>
        <dbReference type="Pfam" id="PF17194"/>
    </source>
</evidence>
<gene>
    <name evidence="2" type="ORF">O0V09_02375</name>
</gene>
<protein>
    <submittedName>
        <fullName evidence="2">Type IV toxin-antitoxin system AbiEi family antitoxin</fullName>
    </submittedName>
</protein>
<evidence type="ECO:0000313" key="2">
    <source>
        <dbReference type="EMBL" id="MCZ0864027.1"/>
    </source>
</evidence>
<dbReference type="AlphaFoldDB" id="A0A9J6RHU2"/>
<comment type="caution">
    <text evidence="2">The sequence shown here is derived from an EMBL/GenBank/DDBJ whole genome shotgun (WGS) entry which is preliminary data.</text>
</comment>
<sequence>MNTERGHKINQLLSSQPLGIVLASSWLGEQGYSLDLQKQYRKSKWFDSIGTGALIRHGDKVDYLGGIYALQTQLGLAVHPAAKTALSMQGKAQYLELATKSVQLFGGKEDNLPLWFKRWDWGVSVDCKLTSFLPPSLGLVEIEHKSFKVKVSSPARAVMECLYLAPKSQSLMEVYELMEGLNNLRPATVQTLLEACTSVKVKRLFLYLADKAGHEWLSYINLTKVDLGSGKRAIVNDGVYVSKYQITVPKALYSVNREATHE</sequence>
<proteinExistence type="predicted"/>
<keyword evidence="3" id="KW-1185">Reference proteome</keyword>
<reference evidence="2 3" key="1">
    <citation type="submission" date="2022-12" db="EMBL/GenBank/DDBJ databases">
        <title>Dasania phycosphaerae sp. nov., isolated from particulate material of the south coast of Korea.</title>
        <authorList>
            <person name="Jiang Y."/>
        </authorList>
    </citation>
    <scope>NUCLEOTIDE SEQUENCE [LARGE SCALE GENOMIC DNA]</scope>
    <source>
        <strain evidence="2 3">GY-19</strain>
    </source>
</reference>
<dbReference type="Pfam" id="PF11459">
    <property type="entry name" value="AbiEi_3"/>
    <property type="match status" value="1"/>
</dbReference>
<dbReference type="InterPro" id="IPR033455">
    <property type="entry name" value="AbiEi_3_N"/>
</dbReference>
<evidence type="ECO:0000313" key="3">
    <source>
        <dbReference type="Proteomes" id="UP001069090"/>
    </source>
</evidence>
<name>A0A9J6RHU2_9GAMM</name>
<dbReference type="InterPro" id="IPR021561">
    <property type="entry name" value="AbiEi_3"/>
</dbReference>